<evidence type="ECO:0000313" key="3">
    <source>
        <dbReference type="Proteomes" id="UP001328107"/>
    </source>
</evidence>
<evidence type="ECO:0000313" key="2">
    <source>
        <dbReference type="EMBL" id="GMR54710.1"/>
    </source>
</evidence>
<proteinExistence type="predicted"/>
<comment type="caution">
    <text evidence="2">The sequence shown here is derived from an EMBL/GenBank/DDBJ whole genome shotgun (WGS) entry which is preliminary data.</text>
</comment>
<dbReference type="InterPro" id="IPR001763">
    <property type="entry name" value="Rhodanese-like_dom"/>
</dbReference>
<dbReference type="EMBL" id="BTRK01000005">
    <property type="protein sequence ID" value="GMR54710.1"/>
    <property type="molecule type" value="Genomic_DNA"/>
</dbReference>
<evidence type="ECO:0000259" key="1">
    <source>
        <dbReference type="PROSITE" id="PS50206"/>
    </source>
</evidence>
<dbReference type="AlphaFoldDB" id="A0AAN5D263"/>
<dbReference type="PROSITE" id="PS50206">
    <property type="entry name" value="RHODANESE_3"/>
    <property type="match status" value="1"/>
</dbReference>
<keyword evidence="3" id="KW-1185">Reference proteome</keyword>
<reference evidence="3" key="1">
    <citation type="submission" date="2022-10" db="EMBL/GenBank/DDBJ databases">
        <title>Genome assembly of Pristionchus species.</title>
        <authorList>
            <person name="Yoshida K."/>
            <person name="Sommer R.J."/>
        </authorList>
    </citation>
    <scope>NUCLEOTIDE SEQUENCE [LARGE SCALE GENOMIC DNA]</scope>
    <source>
        <strain evidence="3">RS5460</strain>
    </source>
</reference>
<accession>A0AAN5D263</accession>
<name>A0AAN5D263_9BILA</name>
<dbReference type="Proteomes" id="UP001328107">
    <property type="component" value="Unassembled WGS sequence"/>
</dbReference>
<organism evidence="2 3">
    <name type="scientific">Pristionchus mayeri</name>
    <dbReference type="NCBI Taxonomy" id="1317129"/>
    <lineage>
        <taxon>Eukaryota</taxon>
        <taxon>Metazoa</taxon>
        <taxon>Ecdysozoa</taxon>
        <taxon>Nematoda</taxon>
        <taxon>Chromadorea</taxon>
        <taxon>Rhabditida</taxon>
        <taxon>Rhabditina</taxon>
        <taxon>Diplogasteromorpha</taxon>
        <taxon>Diplogasteroidea</taxon>
        <taxon>Neodiplogasteridae</taxon>
        <taxon>Pristionchus</taxon>
    </lineage>
</organism>
<dbReference type="Gene3D" id="3.30.420.10">
    <property type="entry name" value="Ribonuclease H-like superfamily/Ribonuclease H"/>
    <property type="match status" value="1"/>
</dbReference>
<sequence>MMSPTTKINSGVYQGILQAAYRGWSNRSLYGDYAILIQDNAPAHSSKRTHAYFERAKITNLAHLKEGISTWWKTFLTVEECRKYIRRVQKQMRKVIEQSGGPVYD</sequence>
<gene>
    <name evidence="2" type="ORF">PMAYCL1PPCAC_24905</name>
</gene>
<dbReference type="InterPro" id="IPR036397">
    <property type="entry name" value="RNaseH_sf"/>
</dbReference>
<feature type="domain" description="Rhodanese" evidence="1">
    <location>
        <begin position="35"/>
        <end position="80"/>
    </location>
</feature>
<protein>
    <recommendedName>
        <fullName evidence="1">Rhodanese domain-containing protein</fullName>
    </recommendedName>
</protein>
<dbReference type="GO" id="GO:0003676">
    <property type="term" value="F:nucleic acid binding"/>
    <property type="evidence" value="ECO:0007669"/>
    <property type="project" value="InterPro"/>
</dbReference>